<name>A0ABT9EAN0_9PROT</name>
<feature type="domain" description="DRBM" evidence="2">
    <location>
        <begin position="1"/>
        <end position="27"/>
    </location>
</feature>
<dbReference type="PROSITE" id="PS50137">
    <property type="entry name" value="DS_RBD"/>
    <property type="match status" value="1"/>
</dbReference>
<dbReference type="InterPro" id="IPR014720">
    <property type="entry name" value="dsRBD_dom"/>
</dbReference>
<keyword evidence="4" id="KW-1185">Reference proteome</keyword>
<keyword evidence="1" id="KW-0694">RNA-binding</keyword>
<evidence type="ECO:0000313" key="4">
    <source>
        <dbReference type="Proteomes" id="UP001243009"/>
    </source>
</evidence>
<dbReference type="Proteomes" id="UP001243009">
    <property type="component" value="Unassembled WGS sequence"/>
</dbReference>
<sequence>MEAEGTGRTETEARSSAVRAALEQVAGVYLEASSRSQLTANGSEVRDTFTDKVVAHSNGFVERVTTLQSSRTAEGDVRVRVRADVVVNRMVEALRDARLPLVPLDRDTTMVAFHTQTERDTTAREALLGYLADLPKNIDVQLGQVSLSVFAPDPSLVALTAPVTLRVRPEYVDRGHAAFRDVASQEVEMMRGGAHTAFALCEAPRGAPVAFGNGGASANPPGINCRGVSASKALASEIAGIDGKNAALMGEGYRDFVDFQDARRLGARNAGKDVSPGVIFGVEVLDASGNVVAGAFNKVYTQCFRFMTSQMEGPDEWMRSGRGVQAAHMGGRLGPVVNLFDVRPRDARGSRPMNSPATCVLQFGGRYVGNARAAPEQRTMLALLPKDAVEQAANLRVVLDWD</sequence>
<comment type="caution">
    <text evidence="3">The sequence shown here is derived from an EMBL/GenBank/DDBJ whole genome shotgun (WGS) entry which is preliminary data.</text>
</comment>
<protein>
    <recommendedName>
        <fullName evidence="2">DRBM domain-containing protein</fullName>
    </recommendedName>
</protein>
<evidence type="ECO:0000256" key="1">
    <source>
        <dbReference type="PROSITE-ProRule" id="PRU00266"/>
    </source>
</evidence>
<organism evidence="3 4">
    <name type="scientific">Paracraurococcus lichenis</name>
    <dbReference type="NCBI Taxonomy" id="3064888"/>
    <lineage>
        <taxon>Bacteria</taxon>
        <taxon>Pseudomonadati</taxon>
        <taxon>Pseudomonadota</taxon>
        <taxon>Alphaproteobacteria</taxon>
        <taxon>Acetobacterales</taxon>
        <taxon>Roseomonadaceae</taxon>
        <taxon>Paracraurococcus</taxon>
    </lineage>
</organism>
<reference evidence="3 4" key="1">
    <citation type="submission" date="2023-08" db="EMBL/GenBank/DDBJ databases">
        <title>The draft genome sequence of Paracraurococcus sp. LOR1-02.</title>
        <authorList>
            <person name="Kingkaew E."/>
            <person name="Tanasupawat S."/>
        </authorList>
    </citation>
    <scope>NUCLEOTIDE SEQUENCE [LARGE SCALE GENOMIC DNA]</scope>
    <source>
        <strain evidence="3 4">LOR1-02</strain>
    </source>
</reference>
<evidence type="ECO:0000313" key="3">
    <source>
        <dbReference type="EMBL" id="MDO9713159.1"/>
    </source>
</evidence>
<proteinExistence type="predicted"/>
<evidence type="ECO:0000259" key="2">
    <source>
        <dbReference type="PROSITE" id="PS50137"/>
    </source>
</evidence>
<dbReference type="EMBL" id="JAUTWS010000073">
    <property type="protein sequence ID" value="MDO9713159.1"/>
    <property type="molecule type" value="Genomic_DNA"/>
</dbReference>
<dbReference type="RefSeq" id="WP_305108019.1">
    <property type="nucleotide sequence ID" value="NZ_JAUTWS010000073.1"/>
</dbReference>
<accession>A0ABT9EAN0</accession>
<gene>
    <name evidence="3" type="ORF">Q7A36_32825</name>
</gene>